<accession>A0A558A1J7</accession>
<name>A0A558A1J7_9PSEU</name>
<evidence type="ECO:0000313" key="2">
    <source>
        <dbReference type="Proteomes" id="UP000318578"/>
    </source>
</evidence>
<keyword evidence="2" id="KW-1185">Reference proteome</keyword>
<dbReference type="OrthoDB" id="3626498at2"/>
<evidence type="ECO:0000313" key="1">
    <source>
        <dbReference type="EMBL" id="TVT18133.1"/>
    </source>
</evidence>
<comment type="caution">
    <text evidence="1">The sequence shown here is derived from an EMBL/GenBank/DDBJ whole genome shotgun (WGS) entry which is preliminary data.</text>
</comment>
<dbReference type="RefSeq" id="WP_144643098.1">
    <property type="nucleotide sequence ID" value="NZ_BNAX01000002.1"/>
</dbReference>
<dbReference type="InterPro" id="IPR036890">
    <property type="entry name" value="HATPase_C_sf"/>
</dbReference>
<organism evidence="1 2">
    <name type="scientific">Amycolatopsis acidiphila</name>
    <dbReference type="NCBI Taxonomy" id="715473"/>
    <lineage>
        <taxon>Bacteria</taxon>
        <taxon>Bacillati</taxon>
        <taxon>Actinomycetota</taxon>
        <taxon>Actinomycetes</taxon>
        <taxon>Pseudonocardiales</taxon>
        <taxon>Pseudonocardiaceae</taxon>
        <taxon>Amycolatopsis</taxon>
    </lineage>
</organism>
<sequence length="157" mass="16805">MERSAEVIARMCAARGHGEQMERLTLGGLTDLGKVREAVRKLLLDCAQDDVIDAVLVADELGTLACEYGNLPAAISVIRSYGQPSLRVAVNAAHLSLPTSTSRSRTTRHLLEACAMDWGIGNEGVQMILWACVALPSAQAGEDGDHDGFPAPRMFQS</sequence>
<proteinExistence type="predicted"/>
<reference evidence="1 2" key="1">
    <citation type="submission" date="2019-07" db="EMBL/GenBank/DDBJ databases">
        <title>New species of Amycolatopsis and Streptomyces.</title>
        <authorList>
            <person name="Duangmal K."/>
            <person name="Teo W.F.A."/>
            <person name="Lipun K."/>
        </authorList>
    </citation>
    <scope>NUCLEOTIDE SEQUENCE [LARGE SCALE GENOMIC DNA]</scope>
    <source>
        <strain evidence="1 2">JCM 30562</strain>
    </source>
</reference>
<dbReference type="AlphaFoldDB" id="A0A558A1J7"/>
<gene>
    <name evidence="1" type="ORF">FNH06_28975</name>
</gene>
<protein>
    <submittedName>
        <fullName evidence="1">Uncharacterized protein</fullName>
    </submittedName>
</protein>
<dbReference type="Proteomes" id="UP000318578">
    <property type="component" value="Unassembled WGS sequence"/>
</dbReference>
<dbReference type="Gene3D" id="3.30.565.10">
    <property type="entry name" value="Histidine kinase-like ATPase, C-terminal domain"/>
    <property type="match status" value="1"/>
</dbReference>
<dbReference type="EMBL" id="VJZA01000066">
    <property type="protein sequence ID" value="TVT18133.1"/>
    <property type="molecule type" value="Genomic_DNA"/>
</dbReference>